<keyword evidence="2" id="KW-0472">Membrane</keyword>
<feature type="compositionally biased region" description="Polar residues" evidence="1">
    <location>
        <begin position="189"/>
        <end position="199"/>
    </location>
</feature>
<feature type="region of interest" description="Disordered" evidence="1">
    <location>
        <begin position="189"/>
        <end position="213"/>
    </location>
</feature>
<accession>A0A382XMI6</accession>
<reference evidence="3" key="1">
    <citation type="submission" date="2018-05" db="EMBL/GenBank/DDBJ databases">
        <authorList>
            <person name="Lanie J.A."/>
            <person name="Ng W.-L."/>
            <person name="Kazmierczak K.M."/>
            <person name="Andrzejewski T.M."/>
            <person name="Davidsen T.M."/>
            <person name="Wayne K.J."/>
            <person name="Tettelin H."/>
            <person name="Glass J.I."/>
            <person name="Rusch D."/>
            <person name="Podicherti R."/>
            <person name="Tsui H.-C.T."/>
            <person name="Winkler M.E."/>
        </authorList>
    </citation>
    <scope>NUCLEOTIDE SEQUENCE</scope>
</reference>
<evidence type="ECO:0000313" key="3">
    <source>
        <dbReference type="EMBL" id="SVD72039.1"/>
    </source>
</evidence>
<evidence type="ECO:0000256" key="1">
    <source>
        <dbReference type="SAM" id="MobiDB-lite"/>
    </source>
</evidence>
<protein>
    <submittedName>
        <fullName evidence="3">Uncharacterized protein</fullName>
    </submittedName>
</protein>
<gene>
    <name evidence="3" type="ORF">METZ01_LOCUS424893</name>
</gene>
<feature type="transmembrane region" description="Helical" evidence="2">
    <location>
        <begin position="43"/>
        <end position="60"/>
    </location>
</feature>
<organism evidence="3">
    <name type="scientific">marine metagenome</name>
    <dbReference type="NCBI Taxonomy" id="408172"/>
    <lineage>
        <taxon>unclassified sequences</taxon>
        <taxon>metagenomes</taxon>
        <taxon>ecological metagenomes</taxon>
    </lineage>
</organism>
<proteinExistence type="predicted"/>
<dbReference type="AlphaFoldDB" id="A0A382XMI6"/>
<feature type="transmembrane region" description="Helical" evidence="2">
    <location>
        <begin position="81"/>
        <end position="99"/>
    </location>
</feature>
<feature type="transmembrane region" description="Helical" evidence="2">
    <location>
        <begin position="16"/>
        <end position="37"/>
    </location>
</feature>
<dbReference type="EMBL" id="UINC01168814">
    <property type="protein sequence ID" value="SVD72039.1"/>
    <property type="molecule type" value="Genomic_DNA"/>
</dbReference>
<feature type="non-terminal residue" evidence="3">
    <location>
        <position position="213"/>
    </location>
</feature>
<feature type="non-terminal residue" evidence="3">
    <location>
        <position position="1"/>
    </location>
</feature>
<feature type="transmembrane region" description="Helical" evidence="2">
    <location>
        <begin position="143"/>
        <end position="163"/>
    </location>
</feature>
<keyword evidence="2" id="KW-1133">Transmembrane helix</keyword>
<evidence type="ECO:0000256" key="2">
    <source>
        <dbReference type="SAM" id="Phobius"/>
    </source>
</evidence>
<sequence length="213" mass="23794">MDTDLNLKAIRTCDHLIDVVIGLIASWTLAFHFSKLFNLERDATLIIGIIAFLAVVYSLFNNSEKHKTANDPPSFTSTQNKSHTVIFLSLIAVSALLAWVDLDGLLWPLAWVLLIGVLFLSFKNSWESDRTTTSQRTRELSRLGTVLVVALALLTAFLSLIMVRPDQDDVFLVNHSTWVSEHSDQLPQRDTIFSDNSLPTERPAGVQTSIESL</sequence>
<feature type="transmembrane region" description="Helical" evidence="2">
    <location>
        <begin position="105"/>
        <end position="122"/>
    </location>
</feature>
<name>A0A382XMI6_9ZZZZ</name>
<keyword evidence="2" id="KW-0812">Transmembrane</keyword>